<accession>A0A7I7K5L9</accession>
<name>A0A7I7K5L9_9MYCO</name>
<protein>
    <submittedName>
        <fullName evidence="2">Uncharacterized protein</fullName>
    </submittedName>
</protein>
<dbReference type="Proteomes" id="UP000467006">
    <property type="component" value="Chromosome"/>
</dbReference>
<organism evidence="2 3">
    <name type="scientific">Mycolicibacterium duvalii</name>
    <dbReference type="NCBI Taxonomy" id="39688"/>
    <lineage>
        <taxon>Bacteria</taxon>
        <taxon>Bacillati</taxon>
        <taxon>Actinomycetota</taxon>
        <taxon>Actinomycetes</taxon>
        <taxon>Mycobacteriales</taxon>
        <taxon>Mycobacteriaceae</taxon>
        <taxon>Mycolicibacterium</taxon>
    </lineage>
</organism>
<dbReference type="OrthoDB" id="4456572at2"/>
<evidence type="ECO:0000256" key="1">
    <source>
        <dbReference type="SAM" id="MobiDB-lite"/>
    </source>
</evidence>
<evidence type="ECO:0000313" key="2">
    <source>
        <dbReference type="EMBL" id="BBX18692.1"/>
    </source>
</evidence>
<reference evidence="2 3" key="1">
    <citation type="journal article" date="2019" name="Emerg. Microbes Infect.">
        <title>Comprehensive subspecies identification of 175 nontuberculous mycobacteria species based on 7547 genomic profiles.</title>
        <authorList>
            <person name="Matsumoto Y."/>
            <person name="Kinjo T."/>
            <person name="Motooka D."/>
            <person name="Nabeya D."/>
            <person name="Jung N."/>
            <person name="Uechi K."/>
            <person name="Horii T."/>
            <person name="Iida T."/>
            <person name="Fujita J."/>
            <person name="Nakamura S."/>
        </authorList>
    </citation>
    <scope>NUCLEOTIDE SEQUENCE [LARGE SCALE GENOMIC DNA]</scope>
    <source>
        <strain evidence="2 3">JCM 6396</strain>
    </source>
</reference>
<gene>
    <name evidence="2" type="ORF">MDUV_35520</name>
</gene>
<dbReference type="AlphaFoldDB" id="A0A7I7K5L9"/>
<evidence type="ECO:0000313" key="3">
    <source>
        <dbReference type="Proteomes" id="UP000467006"/>
    </source>
</evidence>
<proteinExistence type="predicted"/>
<dbReference type="RefSeq" id="WP_098004018.1">
    <property type="nucleotide sequence ID" value="NZ_AP022563.1"/>
</dbReference>
<dbReference type="KEGG" id="mdu:MDUV_35520"/>
<feature type="region of interest" description="Disordered" evidence="1">
    <location>
        <begin position="416"/>
        <end position="440"/>
    </location>
</feature>
<dbReference type="EMBL" id="AP022563">
    <property type="protein sequence ID" value="BBX18692.1"/>
    <property type="molecule type" value="Genomic_DNA"/>
</dbReference>
<feature type="compositionally biased region" description="Basic and acidic residues" evidence="1">
    <location>
        <begin position="416"/>
        <end position="425"/>
    </location>
</feature>
<keyword evidence="3" id="KW-1185">Reference proteome</keyword>
<sequence>MTVDEQPTPGEPKTDMVPVPLAESDPGHDLAISVTNEGMLVDGHPDVVERYINKIKEAAGQLVDVANVSKGALGNAAAAAVGAAAMFAQHGQFVQLSARSMEAIRAGNLMPGDPGFYRMTTVDNAGQFLQQLQWRQVSLGPTEMVSVQMIAVQMALKMAIAEVNDSISRVEGKVESILKLVEANRIGDVKGHHATVERMARNLDNNGALPATDWQSIAALGPDLIVTVERLRAHALRTLDDFDTSRPVQERAEILRQAVEENRLGETLNLLVVAEESLNNWQRLRLARVQDVEPEHREQVVADAFDLLATQVAEDGKLYARAAEVLESYRRTNRIDGFRYWSVRDVAKHSKQLQDDLDAFARARRHQIAQWQDLNTPSVRDAAGHVLAVAGDYAGRALNAASERIASVTSLLPEEGHAKGKETVRRTKRFPRFQRGEDQS</sequence>